<evidence type="ECO:0000313" key="1">
    <source>
        <dbReference type="EMBL" id="MPM13124.1"/>
    </source>
</evidence>
<name>A0A644XG75_9ZZZZ</name>
<accession>A0A644XG75</accession>
<gene>
    <name evidence="1" type="ORF">SDC9_59479</name>
</gene>
<dbReference type="AlphaFoldDB" id="A0A644XG75"/>
<protein>
    <submittedName>
        <fullName evidence="1">Uncharacterized protein</fullName>
    </submittedName>
</protein>
<sequence length="228" mass="26354">MLPLFVASFDKLNGQLSSLKERFCEYLADIAINSSIDQGPDGFLFRFLLTIDIEGRVFIAKHIEYFLHKMDNGAIDVVWNRWLHEYLESRLEGVPRALDVEEVKEMIKWVSAFETEFPDVVRLICQMPVPSVEDTTIYWRIYEKKLAKQYPDDLARLLVYLLPATKEPFYALNIVVNIVKDLITAQADETCLKYIIDQLAVLGLESAAELRNTIIPGKQIWDTYQCVI</sequence>
<reference evidence="1" key="1">
    <citation type="submission" date="2019-08" db="EMBL/GenBank/DDBJ databases">
        <authorList>
            <person name="Kucharzyk K."/>
            <person name="Murdoch R.W."/>
            <person name="Higgins S."/>
            <person name="Loffler F."/>
        </authorList>
    </citation>
    <scope>NUCLEOTIDE SEQUENCE</scope>
</reference>
<organism evidence="1">
    <name type="scientific">bioreactor metagenome</name>
    <dbReference type="NCBI Taxonomy" id="1076179"/>
    <lineage>
        <taxon>unclassified sequences</taxon>
        <taxon>metagenomes</taxon>
        <taxon>ecological metagenomes</taxon>
    </lineage>
</organism>
<dbReference type="EMBL" id="VSSQ01002071">
    <property type="protein sequence ID" value="MPM13124.1"/>
    <property type="molecule type" value="Genomic_DNA"/>
</dbReference>
<proteinExistence type="predicted"/>
<comment type="caution">
    <text evidence="1">The sequence shown here is derived from an EMBL/GenBank/DDBJ whole genome shotgun (WGS) entry which is preliminary data.</text>
</comment>